<evidence type="ECO:0000313" key="2">
    <source>
        <dbReference type="EMBL" id="CAE8619057.1"/>
    </source>
</evidence>
<gene>
    <name evidence="2" type="ORF">PGLA1383_LOCUS36651</name>
</gene>
<dbReference type="AlphaFoldDB" id="A0A813G1W7"/>
<feature type="region of interest" description="Disordered" evidence="1">
    <location>
        <begin position="81"/>
        <end position="101"/>
    </location>
</feature>
<protein>
    <submittedName>
        <fullName evidence="2">Uncharacterized protein</fullName>
    </submittedName>
</protein>
<accession>A0A813G1W7</accession>
<sequence length="101" mass="9687">DMPIKICHLGQAAVAAAASLILGALVVSLGGSPSPSSSPAAVAAAAAAAASICAGPQSLLQLACQALGAGAGATVMDGIDAPWSSDASRQSQRARPEPGYF</sequence>
<evidence type="ECO:0000256" key="1">
    <source>
        <dbReference type="SAM" id="MobiDB-lite"/>
    </source>
</evidence>
<organism evidence="2 3">
    <name type="scientific">Polarella glacialis</name>
    <name type="common">Dinoflagellate</name>
    <dbReference type="NCBI Taxonomy" id="89957"/>
    <lineage>
        <taxon>Eukaryota</taxon>
        <taxon>Sar</taxon>
        <taxon>Alveolata</taxon>
        <taxon>Dinophyceae</taxon>
        <taxon>Suessiales</taxon>
        <taxon>Suessiaceae</taxon>
        <taxon>Polarella</taxon>
    </lineage>
</organism>
<name>A0A813G1W7_POLGL</name>
<evidence type="ECO:0000313" key="3">
    <source>
        <dbReference type="Proteomes" id="UP000654075"/>
    </source>
</evidence>
<reference evidence="2" key="1">
    <citation type="submission" date="2021-02" db="EMBL/GenBank/DDBJ databases">
        <authorList>
            <person name="Dougan E. K."/>
            <person name="Rhodes N."/>
            <person name="Thang M."/>
            <person name="Chan C."/>
        </authorList>
    </citation>
    <scope>NUCLEOTIDE SEQUENCE</scope>
</reference>
<keyword evidence="3" id="KW-1185">Reference proteome</keyword>
<dbReference type="Proteomes" id="UP000654075">
    <property type="component" value="Unassembled WGS sequence"/>
</dbReference>
<proteinExistence type="predicted"/>
<dbReference type="EMBL" id="CAJNNV010026814">
    <property type="protein sequence ID" value="CAE8619057.1"/>
    <property type="molecule type" value="Genomic_DNA"/>
</dbReference>
<feature type="non-terminal residue" evidence="2">
    <location>
        <position position="101"/>
    </location>
</feature>
<feature type="compositionally biased region" description="Low complexity" evidence="1">
    <location>
        <begin position="84"/>
        <end position="93"/>
    </location>
</feature>
<feature type="non-terminal residue" evidence="2">
    <location>
        <position position="1"/>
    </location>
</feature>
<comment type="caution">
    <text evidence="2">The sequence shown here is derived from an EMBL/GenBank/DDBJ whole genome shotgun (WGS) entry which is preliminary data.</text>
</comment>